<dbReference type="InterPro" id="IPR025558">
    <property type="entry name" value="DUF4283"/>
</dbReference>
<sequence>MEDAVERLGKALRLTESEQDKLIIQQEDWIGTEEQGGYYLVGKILSTKAYCIEAIRSTLMAIMNPKRGMVIREIEDKRLLFKFNHLLDRNRVLEGRPWTFERNLIVLNLVEPEENPQTVNLDWSPFHVHIHGLPIRQMTTPIARHIGNRLGSFVERAQGVYDSEGSTVRIRVEIDIRKPLFRCLNISSPSGEHNRVSFSYERLSLFCYVCGLLGHIARQCDKQYEAGHSDLGMEFQYGPWLSAKMGRTSIRWYAAALYNRRESSIKEEQRPSLIREPTCDVEETFSIPLTDYSVPMMHVRGEFGTRTLPYCNLQIIR</sequence>
<dbReference type="PROSITE" id="PS50158">
    <property type="entry name" value="ZF_CCHC"/>
    <property type="match status" value="1"/>
</dbReference>
<evidence type="ECO:0000259" key="2">
    <source>
        <dbReference type="PROSITE" id="PS50158"/>
    </source>
</evidence>
<dbReference type="InterPro" id="IPR036875">
    <property type="entry name" value="Znf_CCHC_sf"/>
</dbReference>
<dbReference type="GO" id="GO:0003676">
    <property type="term" value="F:nucleic acid binding"/>
    <property type="evidence" value="ECO:0007669"/>
    <property type="project" value="InterPro"/>
</dbReference>
<protein>
    <recommendedName>
        <fullName evidence="2">CCHC-type domain-containing protein</fullName>
    </recommendedName>
</protein>
<reference evidence="3" key="2">
    <citation type="journal article" date="2024" name="Plant">
        <title>Genomic evolution and insights into agronomic trait innovations of Sesamum species.</title>
        <authorList>
            <person name="Miao H."/>
            <person name="Wang L."/>
            <person name="Qu L."/>
            <person name="Liu H."/>
            <person name="Sun Y."/>
            <person name="Le M."/>
            <person name="Wang Q."/>
            <person name="Wei S."/>
            <person name="Zheng Y."/>
            <person name="Lin W."/>
            <person name="Duan Y."/>
            <person name="Cao H."/>
            <person name="Xiong S."/>
            <person name="Wang X."/>
            <person name="Wei L."/>
            <person name="Li C."/>
            <person name="Ma Q."/>
            <person name="Ju M."/>
            <person name="Zhao R."/>
            <person name="Li G."/>
            <person name="Mu C."/>
            <person name="Tian Q."/>
            <person name="Mei H."/>
            <person name="Zhang T."/>
            <person name="Gao T."/>
            <person name="Zhang H."/>
        </authorList>
    </citation>
    <scope>NUCLEOTIDE SEQUENCE</scope>
    <source>
        <strain evidence="3">G02</strain>
    </source>
</reference>
<keyword evidence="1" id="KW-0863">Zinc-finger</keyword>
<keyword evidence="1" id="KW-0862">Zinc</keyword>
<reference evidence="3" key="1">
    <citation type="submission" date="2020-06" db="EMBL/GenBank/DDBJ databases">
        <authorList>
            <person name="Li T."/>
            <person name="Hu X."/>
            <person name="Zhang T."/>
            <person name="Song X."/>
            <person name="Zhang H."/>
            <person name="Dai N."/>
            <person name="Sheng W."/>
            <person name="Hou X."/>
            <person name="Wei L."/>
        </authorList>
    </citation>
    <scope>NUCLEOTIDE SEQUENCE</scope>
    <source>
        <strain evidence="3">G02</strain>
        <tissue evidence="3">Leaf</tissue>
    </source>
</reference>
<gene>
    <name evidence="3" type="ORF">Sradi_2332700</name>
</gene>
<dbReference type="InterPro" id="IPR040256">
    <property type="entry name" value="At4g02000-like"/>
</dbReference>
<dbReference type="InterPro" id="IPR001878">
    <property type="entry name" value="Znf_CCHC"/>
</dbReference>
<keyword evidence="1" id="KW-0479">Metal-binding</keyword>
<dbReference type="InterPro" id="IPR025836">
    <property type="entry name" value="Zn_knuckle_CX2CX4HX4C"/>
</dbReference>
<dbReference type="Pfam" id="PF14392">
    <property type="entry name" value="zf-CCHC_4"/>
    <property type="match status" value="1"/>
</dbReference>
<dbReference type="SMART" id="SM00343">
    <property type="entry name" value="ZnF_C2HC"/>
    <property type="match status" value="1"/>
</dbReference>
<evidence type="ECO:0000313" key="3">
    <source>
        <dbReference type="EMBL" id="KAL0399894.1"/>
    </source>
</evidence>
<name>A0AAW2T575_SESRA</name>
<dbReference type="PANTHER" id="PTHR31286:SF153">
    <property type="entry name" value="DUF4283 DOMAIN PROTEIN"/>
    <property type="match status" value="1"/>
</dbReference>
<dbReference type="EMBL" id="JACGWJ010000009">
    <property type="protein sequence ID" value="KAL0399894.1"/>
    <property type="molecule type" value="Genomic_DNA"/>
</dbReference>
<evidence type="ECO:0000256" key="1">
    <source>
        <dbReference type="PROSITE-ProRule" id="PRU00047"/>
    </source>
</evidence>
<organism evidence="3">
    <name type="scientific">Sesamum radiatum</name>
    <name type="common">Black benniseed</name>
    <dbReference type="NCBI Taxonomy" id="300843"/>
    <lineage>
        <taxon>Eukaryota</taxon>
        <taxon>Viridiplantae</taxon>
        <taxon>Streptophyta</taxon>
        <taxon>Embryophyta</taxon>
        <taxon>Tracheophyta</taxon>
        <taxon>Spermatophyta</taxon>
        <taxon>Magnoliopsida</taxon>
        <taxon>eudicotyledons</taxon>
        <taxon>Gunneridae</taxon>
        <taxon>Pentapetalae</taxon>
        <taxon>asterids</taxon>
        <taxon>lamiids</taxon>
        <taxon>Lamiales</taxon>
        <taxon>Pedaliaceae</taxon>
        <taxon>Sesamum</taxon>
    </lineage>
</organism>
<accession>A0AAW2T575</accession>
<dbReference type="Pfam" id="PF14111">
    <property type="entry name" value="DUF4283"/>
    <property type="match status" value="1"/>
</dbReference>
<dbReference type="SUPFAM" id="SSF57756">
    <property type="entry name" value="Retrovirus zinc finger-like domains"/>
    <property type="match status" value="1"/>
</dbReference>
<dbReference type="GO" id="GO:0008270">
    <property type="term" value="F:zinc ion binding"/>
    <property type="evidence" value="ECO:0007669"/>
    <property type="project" value="UniProtKB-KW"/>
</dbReference>
<dbReference type="AlphaFoldDB" id="A0AAW2T575"/>
<comment type="caution">
    <text evidence="3">The sequence shown here is derived from an EMBL/GenBank/DDBJ whole genome shotgun (WGS) entry which is preliminary data.</text>
</comment>
<feature type="domain" description="CCHC-type" evidence="2">
    <location>
        <begin position="207"/>
        <end position="222"/>
    </location>
</feature>
<proteinExistence type="predicted"/>
<dbReference type="PANTHER" id="PTHR31286">
    <property type="entry name" value="GLYCINE-RICH CELL WALL STRUCTURAL PROTEIN 1.8-LIKE"/>
    <property type="match status" value="1"/>
</dbReference>